<gene>
    <name evidence="2" type="ORF">EXY23_20845</name>
</gene>
<keyword evidence="1" id="KW-0472">Membrane</keyword>
<accession>A0A4R4D602</accession>
<keyword evidence="1" id="KW-0812">Transmembrane</keyword>
<feature type="transmembrane region" description="Helical" evidence="1">
    <location>
        <begin position="80"/>
        <end position="102"/>
    </location>
</feature>
<keyword evidence="1" id="KW-1133">Transmembrane helix</keyword>
<name>A0A4R4D602_9PROT</name>
<evidence type="ECO:0000313" key="3">
    <source>
        <dbReference type="Proteomes" id="UP000295023"/>
    </source>
</evidence>
<sequence length="160" mass="16771">MAAVKPEGFAARLTAAGIPPDKPLHGVLLTVHEAAETALATVTDKARGLTPQGEAELIARVSREAADAAESRVDRMVRGFSLRTALLAAFGGLVLLGAGYAVGRWDGVRVGAQGIEGSVFMAQIASLNDARALAQRCRETQRQAQGGTACDLPPVWVNRR</sequence>
<organism evidence="2 3">
    <name type="scientific">Roseicella aquatilis</name>
    <dbReference type="NCBI Taxonomy" id="2527868"/>
    <lineage>
        <taxon>Bacteria</taxon>
        <taxon>Pseudomonadati</taxon>
        <taxon>Pseudomonadota</taxon>
        <taxon>Alphaproteobacteria</taxon>
        <taxon>Acetobacterales</taxon>
        <taxon>Roseomonadaceae</taxon>
        <taxon>Roseicella</taxon>
    </lineage>
</organism>
<proteinExistence type="predicted"/>
<evidence type="ECO:0000313" key="2">
    <source>
        <dbReference type="EMBL" id="TCZ55780.1"/>
    </source>
</evidence>
<dbReference type="Proteomes" id="UP000295023">
    <property type="component" value="Unassembled WGS sequence"/>
</dbReference>
<dbReference type="EMBL" id="SKBM01000025">
    <property type="protein sequence ID" value="TCZ55780.1"/>
    <property type="molecule type" value="Genomic_DNA"/>
</dbReference>
<reference evidence="2 3" key="1">
    <citation type="submission" date="2019-03" db="EMBL/GenBank/DDBJ databases">
        <title>Paracraurococcus aquatilis NE82 genome sequence.</title>
        <authorList>
            <person name="Zhao Y."/>
            <person name="Du Z."/>
        </authorList>
    </citation>
    <scope>NUCLEOTIDE SEQUENCE [LARGE SCALE GENOMIC DNA]</scope>
    <source>
        <strain evidence="2 3">NE82</strain>
    </source>
</reference>
<evidence type="ECO:0000256" key="1">
    <source>
        <dbReference type="SAM" id="Phobius"/>
    </source>
</evidence>
<protein>
    <submittedName>
        <fullName evidence="2">Uncharacterized protein</fullName>
    </submittedName>
</protein>
<comment type="caution">
    <text evidence="2">The sequence shown here is derived from an EMBL/GenBank/DDBJ whole genome shotgun (WGS) entry which is preliminary data.</text>
</comment>
<keyword evidence="3" id="KW-1185">Reference proteome</keyword>
<dbReference type="AlphaFoldDB" id="A0A4R4D602"/>